<proteinExistence type="predicted"/>
<reference evidence="2 3" key="1">
    <citation type="submission" date="2023-03" db="EMBL/GenBank/DDBJ databases">
        <title>High-quality genome of Scylla paramamosain provides insights in environmental adaptation.</title>
        <authorList>
            <person name="Zhang L."/>
        </authorList>
    </citation>
    <scope>NUCLEOTIDE SEQUENCE [LARGE SCALE GENOMIC DNA]</scope>
    <source>
        <strain evidence="2">LZ_2023a</strain>
        <tissue evidence="2">Muscle</tissue>
    </source>
</reference>
<comment type="caution">
    <text evidence="2">The sequence shown here is derived from an EMBL/GenBank/DDBJ whole genome shotgun (WGS) entry which is preliminary data.</text>
</comment>
<feature type="region of interest" description="Disordered" evidence="1">
    <location>
        <begin position="1"/>
        <end position="40"/>
    </location>
</feature>
<name>A0AAW0V0Y2_SCYPA</name>
<dbReference type="AlphaFoldDB" id="A0AAW0V0Y2"/>
<organism evidence="2 3">
    <name type="scientific">Scylla paramamosain</name>
    <name type="common">Mud crab</name>
    <dbReference type="NCBI Taxonomy" id="85552"/>
    <lineage>
        <taxon>Eukaryota</taxon>
        <taxon>Metazoa</taxon>
        <taxon>Ecdysozoa</taxon>
        <taxon>Arthropoda</taxon>
        <taxon>Crustacea</taxon>
        <taxon>Multicrustacea</taxon>
        <taxon>Malacostraca</taxon>
        <taxon>Eumalacostraca</taxon>
        <taxon>Eucarida</taxon>
        <taxon>Decapoda</taxon>
        <taxon>Pleocyemata</taxon>
        <taxon>Brachyura</taxon>
        <taxon>Eubrachyura</taxon>
        <taxon>Portunoidea</taxon>
        <taxon>Portunidae</taxon>
        <taxon>Portuninae</taxon>
        <taxon>Scylla</taxon>
    </lineage>
</organism>
<evidence type="ECO:0000313" key="2">
    <source>
        <dbReference type="EMBL" id="KAK8405826.1"/>
    </source>
</evidence>
<keyword evidence="3" id="KW-1185">Reference proteome</keyword>
<accession>A0AAW0V0Y2</accession>
<gene>
    <name evidence="2" type="ORF">O3P69_001948</name>
</gene>
<feature type="compositionally biased region" description="Low complexity" evidence="1">
    <location>
        <begin position="27"/>
        <end position="37"/>
    </location>
</feature>
<evidence type="ECO:0000256" key="1">
    <source>
        <dbReference type="SAM" id="MobiDB-lite"/>
    </source>
</evidence>
<protein>
    <submittedName>
        <fullName evidence="2">Uncharacterized protein</fullName>
    </submittedName>
</protein>
<evidence type="ECO:0000313" key="3">
    <source>
        <dbReference type="Proteomes" id="UP001487740"/>
    </source>
</evidence>
<dbReference type="EMBL" id="JARAKH010000003">
    <property type="protein sequence ID" value="KAK8405826.1"/>
    <property type="molecule type" value="Genomic_DNA"/>
</dbReference>
<sequence length="73" mass="7698">MMQGDRGTSTTTATTDDEVLSPPKPEQPAQQSAQPEPVAGALVHQAPVQLGVVLTDLRLSFGSLSFNFDDAET</sequence>
<dbReference type="Proteomes" id="UP001487740">
    <property type="component" value="Unassembled WGS sequence"/>
</dbReference>